<feature type="region of interest" description="Disordered" evidence="1">
    <location>
        <begin position="1"/>
        <end position="89"/>
    </location>
</feature>
<evidence type="ECO:0000256" key="1">
    <source>
        <dbReference type="SAM" id="MobiDB-lite"/>
    </source>
</evidence>
<dbReference type="EMBL" id="JBHTHR010000907">
    <property type="protein sequence ID" value="MFD0803462.1"/>
    <property type="molecule type" value="Genomic_DNA"/>
</dbReference>
<dbReference type="Proteomes" id="UP001596956">
    <property type="component" value="Unassembled WGS sequence"/>
</dbReference>
<proteinExistence type="predicted"/>
<organism evidence="2 3">
    <name type="scientific">Streptomonospora algeriensis</name>
    <dbReference type="NCBI Taxonomy" id="995084"/>
    <lineage>
        <taxon>Bacteria</taxon>
        <taxon>Bacillati</taxon>
        <taxon>Actinomycetota</taxon>
        <taxon>Actinomycetes</taxon>
        <taxon>Streptosporangiales</taxon>
        <taxon>Nocardiopsidaceae</taxon>
        <taxon>Streptomonospora</taxon>
    </lineage>
</organism>
<sequence>MPSTDHEMPLEFLGNRPEPAAPLRERSFGAPHPDCDQTRPASGEYTGNRPQSGDAPGNAGTDRSARAAATQRAENERDHHSRPGPPPRT</sequence>
<name>A0ABW3BJ87_9ACTN</name>
<keyword evidence="3" id="KW-1185">Reference proteome</keyword>
<evidence type="ECO:0000313" key="2">
    <source>
        <dbReference type="EMBL" id="MFD0803462.1"/>
    </source>
</evidence>
<gene>
    <name evidence="2" type="ORF">ACFQZU_19340</name>
</gene>
<reference evidence="3" key="1">
    <citation type="journal article" date="2019" name="Int. J. Syst. Evol. Microbiol.">
        <title>The Global Catalogue of Microorganisms (GCM) 10K type strain sequencing project: providing services to taxonomists for standard genome sequencing and annotation.</title>
        <authorList>
            <consortium name="The Broad Institute Genomics Platform"/>
            <consortium name="The Broad Institute Genome Sequencing Center for Infectious Disease"/>
            <person name="Wu L."/>
            <person name="Ma J."/>
        </authorList>
    </citation>
    <scope>NUCLEOTIDE SEQUENCE [LARGE SCALE GENOMIC DNA]</scope>
    <source>
        <strain evidence="3">CCUG 63369</strain>
    </source>
</reference>
<feature type="non-terminal residue" evidence="2">
    <location>
        <position position="89"/>
    </location>
</feature>
<comment type="caution">
    <text evidence="2">The sequence shown here is derived from an EMBL/GenBank/DDBJ whole genome shotgun (WGS) entry which is preliminary data.</text>
</comment>
<evidence type="ECO:0000313" key="3">
    <source>
        <dbReference type="Proteomes" id="UP001596956"/>
    </source>
</evidence>
<protein>
    <submittedName>
        <fullName evidence="2">Uncharacterized protein</fullName>
    </submittedName>
</protein>
<feature type="compositionally biased region" description="Basic and acidic residues" evidence="1">
    <location>
        <begin position="23"/>
        <end position="37"/>
    </location>
</feature>
<accession>A0ABW3BJ87</accession>